<dbReference type="Proteomes" id="UP000187203">
    <property type="component" value="Unassembled WGS sequence"/>
</dbReference>
<dbReference type="GO" id="GO:0006749">
    <property type="term" value="P:glutathione metabolic process"/>
    <property type="evidence" value="ECO:0007669"/>
    <property type="project" value="InterPro"/>
</dbReference>
<proteinExistence type="predicted"/>
<keyword evidence="2" id="KW-1185">Reference proteome</keyword>
<organism evidence="1 2">
    <name type="scientific">Corchorus olitorius</name>
    <dbReference type="NCBI Taxonomy" id="93759"/>
    <lineage>
        <taxon>Eukaryota</taxon>
        <taxon>Viridiplantae</taxon>
        <taxon>Streptophyta</taxon>
        <taxon>Embryophyta</taxon>
        <taxon>Tracheophyta</taxon>
        <taxon>Spermatophyta</taxon>
        <taxon>Magnoliopsida</taxon>
        <taxon>eudicotyledons</taxon>
        <taxon>Gunneridae</taxon>
        <taxon>Pentapetalae</taxon>
        <taxon>rosids</taxon>
        <taxon>malvids</taxon>
        <taxon>Malvales</taxon>
        <taxon>Malvaceae</taxon>
        <taxon>Grewioideae</taxon>
        <taxon>Apeibeae</taxon>
        <taxon>Corchorus</taxon>
    </lineage>
</organism>
<evidence type="ECO:0000313" key="2">
    <source>
        <dbReference type="Proteomes" id="UP000187203"/>
    </source>
</evidence>
<dbReference type="InterPro" id="IPR045074">
    <property type="entry name" value="GST_C_Tau"/>
</dbReference>
<dbReference type="GO" id="GO:0004364">
    <property type="term" value="F:glutathione transferase activity"/>
    <property type="evidence" value="ECO:0007669"/>
    <property type="project" value="InterPro"/>
</dbReference>
<gene>
    <name evidence="1" type="ORF">COLO4_24503</name>
</gene>
<dbReference type="EMBL" id="AWUE01018624">
    <property type="protein sequence ID" value="OMO79192.1"/>
    <property type="molecule type" value="Genomic_DNA"/>
</dbReference>
<accession>A0A1R3I9C5</accession>
<dbReference type="STRING" id="93759.A0A1R3I9C5"/>
<evidence type="ECO:0008006" key="3">
    <source>
        <dbReference type="Google" id="ProtNLM"/>
    </source>
</evidence>
<sequence length="124" mass="13891">MIDSMFTVLKTDGEEQEKAMKEVSEKLELLEEGVKELVPDGSCPIDNESMGLLDLLFCSLFGSQKVPEEVHGMKMIHPEKTPLLYSRIAAINQLPLVIELTPPHDKMVSFLKVFRENALKSSST</sequence>
<dbReference type="SUPFAM" id="SSF47616">
    <property type="entry name" value="GST C-terminal domain-like"/>
    <property type="match status" value="1"/>
</dbReference>
<comment type="caution">
    <text evidence="1">The sequence shown here is derived from an EMBL/GenBank/DDBJ whole genome shotgun (WGS) entry which is preliminary data.</text>
</comment>
<dbReference type="InterPro" id="IPR036282">
    <property type="entry name" value="Glutathione-S-Trfase_C_sf"/>
</dbReference>
<dbReference type="OrthoDB" id="4951845at2759"/>
<protein>
    <recommendedName>
        <fullName evidence="3">GST C-terminal domain-containing protein</fullName>
    </recommendedName>
</protein>
<dbReference type="CDD" id="cd03185">
    <property type="entry name" value="GST_C_Tau"/>
    <property type="match status" value="1"/>
</dbReference>
<evidence type="ECO:0000313" key="1">
    <source>
        <dbReference type="EMBL" id="OMO79192.1"/>
    </source>
</evidence>
<reference evidence="2" key="1">
    <citation type="submission" date="2013-09" db="EMBL/GenBank/DDBJ databases">
        <title>Corchorus olitorius genome sequencing.</title>
        <authorList>
            <person name="Alam M."/>
            <person name="Haque M.S."/>
            <person name="Islam M.S."/>
            <person name="Emdad E.M."/>
            <person name="Islam M.M."/>
            <person name="Ahmed B."/>
            <person name="Halim A."/>
            <person name="Hossen Q.M.M."/>
            <person name="Hossain M.Z."/>
            <person name="Ahmed R."/>
            <person name="Khan M.M."/>
            <person name="Islam R."/>
            <person name="Rashid M.M."/>
            <person name="Khan S.A."/>
            <person name="Rahman M.S."/>
            <person name="Alam M."/>
            <person name="Yahiya A.S."/>
            <person name="Khan M.S."/>
            <person name="Azam M.S."/>
            <person name="Haque T."/>
            <person name="Lashkar M.Z.H."/>
            <person name="Akhand A.I."/>
            <person name="Morshed G."/>
            <person name="Roy S."/>
            <person name="Uddin K.S."/>
            <person name="Rabeya T."/>
            <person name="Hossain A.S."/>
            <person name="Chowdhury A."/>
            <person name="Snigdha A.R."/>
            <person name="Mortoza M.S."/>
            <person name="Matin S.A."/>
            <person name="Hoque S.M.E."/>
            <person name="Islam M.K."/>
            <person name="Roy D.K."/>
            <person name="Haider R."/>
            <person name="Moosa M.M."/>
            <person name="Elias S.M."/>
            <person name="Hasan A.M."/>
            <person name="Jahan S."/>
            <person name="Shafiuddin M."/>
            <person name="Mahmood N."/>
            <person name="Shommy N.S."/>
        </authorList>
    </citation>
    <scope>NUCLEOTIDE SEQUENCE [LARGE SCALE GENOMIC DNA]</scope>
    <source>
        <strain evidence="2">cv. O-4</strain>
    </source>
</reference>
<name>A0A1R3I9C5_9ROSI</name>
<dbReference type="AlphaFoldDB" id="A0A1R3I9C5"/>
<dbReference type="Gene3D" id="1.20.1050.10">
    <property type="match status" value="1"/>
</dbReference>